<dbReference type="Proteomes" id="UP000078540">
    <property type="component" value="Unassembled WGS sequence"/>
</dbReference>
<reference evidence="2 3" key="1">
    <citation type="submission" date="2015-09" db="EMBL/GenBank/DDBJ databases">
        <title>Atta colombica WGS genome.</title>
        <authorList>
            <person name="Nygaard S."/>
            <person name="Hu H."/>
            <person name="Boomsma J."/>
            <person name="Zhang G."/>
        </authorList>
    </citation>
    <scope>NUCLEOTIDE SEQUENCE [LARGE SCALE GENOMIC DNA]</scope>
    <source>
        <strain evidence="2">Treedump-2</strain>
        <tissue evidence="2">Whole body</tissue>
    </source>
</reference>
<name>A0A195BD44_9HYME</name>
<evidence type="ECO:0000256" key="1">
    <source>
        <dbReference type="SAM" id="MobiDB-lite"/>
    </source>
</evidence>
<proteinExistence type="predicted"/>
<organism evidence="2 3">
    <name type="scientific">Atta colombica</name>
    <dbReference type="NCBI Taxonomy" id="520822"/>
    <lineage>
        <taxon>Eukaryota</taxon>
        <taxon>Metazoa</taxon>
        <taxon>Ecdysozoa</taxon>
        <taxon>Arthropoda</taxon>
        <taxon>Hexapoda</taxon>
        <taxon>Insecta</taxon>
        <taxon>Pterygota</taxon>
        <taxon>Neoptera</taxon>
        <taxon>Endopterygota</taxon>
        <taxon>Hymenoptera</taxon>
        <taxon>Apocrita</taxon>
        <taxon>Aculeata</taxon>
        <taxon>Formicoidea</taxon>
        <taxon>Formicidae</taxon>
        <taxon>Myrmicinae</taxon>
        <taxon>Atta</taxon>
    </lineage>
</organism>
<dbReference type="EMBL" id="KQ976519">
    <property type="protein sequence ID" value="KYM82110.1"/>
    <property type="molecule type" value="Genomic_DNA"/>
</dbReference>
<evidence type="ECO:0000313" key="3">
    <source>
        <dbReference type="Proteomes" id="UP000078540"/>
    </source>
</evidence>
<sequence length="70" mass="7509">MIFSVACLESFGASSFPGAIKPTKKFGLVGTQHILQTAFYRLYSQPSTADRTSEATVGEISPVALPSRDQ</sequence>
<evidence type="ECO:0000313" key="2">
    <source>
        <dbReference type="EMBL" id="KYM82110.1"/>
    </source>
</evidence>
<dbReference type="AlphaFoldDB" id="A0A195BD44"/>
<accession>A0A195BD44</accession>
<gene>
    <name evidence="2" type="ORF">ALC53_07358</name>
</gene>
<protein>
    <submittedName>
        <fullName evidence="2">Uncharacterized protein</fullName>
    </submittedName>
</protein>
<keyword evidence="3" id="KW-1185">Reference proteome</keyword>
<feature type="region of interest" description="Disordered" evidence="1">
    <location>
        <begin position="47"/>
        <end position="70"/>
    </location>
</feature>